<dbReference type="InterPro" id="IPR018247">
    <property type="entry name" value="EF_Hand_1_Ca_BS"/>
</dbReference>
<organism evidence="2 3">
    <name type="scientific">Pirellulimonas nuda</name>
    <dbReference type="NCBI Taxonomy" id="2528009"/>
    <lineage>
        <taxon>Bacteria</taxon>
        <taxon>Pseudomonadati</taxon>
        <taxon>Planctomycetota</taxon>
        <taxon>Planctomycetia</taxon>
        <taxon>Pirellulales</taxon>
        <taxon>Lacipirellulaceae</taxon>
        <taxon>Pirellulimonas</taxon>
    </lineage>
</organism>
<dbReference type="AlphaFoldDB" id="A0A518DDA3"/>
<accession>A0A518DDA3</accession>
<dbReference type="NCBIfam" id="TIGR02595">
    <property type="entry name" value="PEP_CTERM"/>
    <property type="match status" value="1"/>
</dbReference>
<dbReference type="EMBL" id="CP036291">
    <property type="protein sequence ID" value="QDU89416.1"/>
    <property type="molecule type" value="Genomic_DNA"/>
</dbReference>
<dbReference type="RefSeq" id="WP_145285897.1">
    <property type="nucleotide sequence ID" value="NZ_CP036291.1"/>
</dbReference>
<protein>
    <submittedName>
        <fullName evidence="2">PEP-CTERM motif protein</fullName>
    </submittedName>
</protein>
<dbReference type="Pfam" id="PF07589">
    <property type="entry name" value="PEP-CTERM"/>
    <property type="match status" value="1"/>
</dbReference>
<name>A0A518DDA3_9BACT</name>
<evidence type="ECO:0000259" key="1">
    <source>
        <dbReference type="Pfam" id="PF07589"/>
    </source>
</evidence>
<evidence type="ECO:0000313" key="3">
    <source>
        <dbReference type="Proteomes" id="UP000317429"/>
    </source>
</evidence>
<evidence type="ECO:0000313" key="2">
    <source>
        <dbReference type="EMBL" id="QDU89416.1"/>
    </source>
</evidence>
<feature type="domain" description="Ice-binding protein C-terminal" evidence="1">
    <location>
        <begin position="263"/>
        <end position="286"/>
    </location>
</feature>
<proteinExistence type="predicted"/>
<dbReference type="Proteomes" id="UP000317429">
    <property type="component" value="Chromosome"/>
</dbReference>
<dbReference type="KEGG" id="pnd:Pla175_28060"/>
<dbReference type="PROSITE" id="PS00018">
    <property type="entry name" value="EF_HAND_1"/>
    <property type="match status" value="1"/>
</dbReference>
<dbReference type="OrthoDB" id="273136at2"/>
<keyword evidence="3" id="KW-1185">Reference proteome</keyword>
<dbReference type="InterPro" id="IPR013424">
    <property type="entry name" value="Ice-binding_C"/>
</dbReference>
<gene>
    <name evidence="2" type="ORF">Pla175_28060</name>
</gene>
<reference evidence="2 3" key="1">
    <citation type="submission" date="2019-02" db="EMBL/GenBank/DDBJ databases">
        <title>Deep-cultivation of Planctomycetes and their phenomic and genomic characterization uncovers novel biology.</title>
        <authorList>
            <person name="Wiegand S."/>
            <person name="Jogler M."/>
            <person name="Boedeker C."/>
            <person name="Pinto D."/>
            <person name="Vollmers J."/>
            <person name="Rivas-Marin E."/>
            <person name="Kohn T."/>
            <person name="Peeters S.H."/>
            <person name="Heuer A."/>
            <person name="Rast P."/>
            <person name="Oberbeckmann S."/>
            <person name="Bunk B."/>
            <person name="Jeske O."/>
            <person name="Meyerdierks A."/>
            <person name="Storesund J.E."/>
            <person name="Kallscheuer N."/>
            <person name="Luecker S."/>
            <person name="Lage O.M."/>
            <person name="Pohl T."/>
            <person name="Merkel B.J."/>
            <person name="Hornburger P."/>
            <person name="Mueller R.-W."/>
            <person name="Bruemmer F."/>
            <person name="Labrenz M."/>
            <person name="Spormann A.M."/>
            <person name="Op den Camp H."/>
            <person name="Overmann J."/>
            <person name="Amann R."/>
            <person name="Jetten M.S.M."/>
            <person name="Mascher T."/>
            <person name="Medema M.H."/>
            <person name="Devos D.P."/>
            <person name="Kaster A.-K."/>
            <person name="Ovreas L."/>
            <person name="Rohde M."/>
            <person name="Galperin M.Y."/>
            <person name="Jogler C."/>
        </authorList>
    </citation>
    <scope>NUCLEOTIDE SEQUENCE [LARGE SCALE GENOMIC DNA]</scope>
    <source>
        <strain evidence="2 3">Pla175</strain>
    </source>
</reference>
<sequence length="291" mass="28909">MHAPQQSNALPNAIPSGGAANARRLAYALAAGAAAGSADAAVVWSGVQDLSIGQGLAQDLNLDGDAFTDVLLKNYVFFGGNYQGATVNGAPGQLAAFRGALIYASALGSGAMIDASVVGPTFFGSLAYGAANPAAEFNDVEGAFLGLSFPIGGNAQANIHYGWLRVSVNNAAGTFVVNDWAYDDDPGVGILTGDTGPAGTPGDFNEDGLVDAADYSVWRDNLGAQVGLPNGVDNGGPVGQADYDLWAAGFGGPAAGEAAAGAAVPEPSTLGLLAAGVLGVAALRRKRGRPG</sequence>